<sequence length="255" mass="28603">MKISCRFCGASVESTDKICPGCGKVMPAFKGAELGRHNQFSSDRERDGLSPSRLVVQTPYAATRSGRQMDKLDEHYGTAKARKEHHPDNYDPRKDNRAVPFSATTGSGKQANRSIISNGLANVIKFILIIIIGMVIYAIGRVLLVSHTNYDFNLDESIKLESSNYGDAFDSYFEECHWWFDFSQNKVTFRGVDKDGKEYNMVFGRAPDGQTAVKELRIDGKKITTEDVDIMNTYIMGMFMTPKDIKHVSMTGKGL</sequence>
<organism evidence="3 4">
    <name type="scientific">Ruminococcus albus (strain ATCC 27210 / DSM 20455 / JCM 14654 / NCDO 2250 / 7)</name>
    <dbReference type="NCBI Taxonomy" id="697329"/>
    <lineage>
        <taxon>Bacteria</taxon>
        <taxon>Bacillati</taxon>
        <taxon>Bacillota</taxon>
        <taxon>Clostridia</taxon>
        <taxon>Eubacteriales</taxon>
        <taxon>Oscillospiraceae</taxon>
        <taxon>Ruminococcus</taxon>
    </lineage>
</organism>
<evidence type="ECO:0000256" key="2">
    <source>
        <dbReference type="SAM" id="Phobius"/>
    </source>
</evidence>
<feature type="transmembrane region" description="Helical" evidence="2">
    <location>
        <begin position="123"/>
        <end position="144"/>
    </location>
</feature>
<dbReference type="EMBL" id="CP002403">
    <property type="protein sequence ID" value="ADU20858.1"/>
    <property type="molecule type" value="Genomic_DNA"/>
</dbReference>
<dbReference type="KEGG" id="ral:Rumal_0301"/>
<proteinExistence type="predicted"/>
<keyword evidence="2" id="KW-0812">Transmembrane</keyword>
<feature type="region of interest" description="Disordered" evidence="1">
    <location>
        <begin position="77"/>
        <end position="96"/>
    </location>
</feature>
<protein>
    <submittedName>
        <fullName evidence="3">Uncharacterized protein</fullName>
    </submittedName>
</protein>
<name>E6UDN0_RUMA7</name>
<keyword evidence="2" id="KW-0472">Membrane</keyword>
<evidence type="ECO:0000313" key="4">
    <source>
        <dbReference type="Proteomes" id="UP000006919"/>
    </source>
</evidence>
<dbReference type="OrthoDB" id="1818009at2"/>
<gene>
    <name evidence="3" type="ordered locus">Rumal_0301</name>
</gene>
<dbReference type="Proteomes" id="UP000006919">
    <property type="component" value="Chromosome"/>
</dbReference>
<dbReference type="AlphaFoldDB" id="E6UDN0"/>
<reference evidence="3 4" key="1">
    <citation type="journal article" date="2011" name="J. Bacteriol.">
        <title>Complete genome of the cellulolytic ruminal bacterium Ruminococcus albus 7.</title>
        <authorList>
            <person name="Suen G."/>
            <person name="Stevenson D.M."/>
            <person name="Bruce D.C."/>
            <person name="Chertkov O."/>
            <person name="Copeland A."/>
            <person name="Cheng J.F."/>
            <person name="Detter C."/>
            <person name="Detter J.C."/>
            <person name="Goodwin L.A."/>
            <person name="Han C.S."/>
            <person name="Hauser L.J."/>
            <person name="Ivanova N.N."/>
            <person name="Kyrpides N.C."/>
            <person name="Land M.L."/>
            <person name="Lapidus A."/>
            <person name="Lucas S."/>
            <person name="Ovchinnikova G."/>
            <person name="Pitluck S."/>
            <person name="Tapia R."/>
            <person name="Woyke T."/>
            <person name="Boyum J."/>
            <person name="Mead D."/>
            <person name="Weimer P.J."/>
        </authorList>
    </citation>
    <scope>NUCLEOTIDE SEQUENCE [LARGE SCALE GENOMIC DNA]</scope>
    <source>
        <strain evidence="4">ATCC 27210 / DSM 20455 / JCM 14654 / NCDO 2250 / 7</strain>
    </source>
</reference>
<keyword evidence="2" id="KW-1133">Transmembrane helix</keyword>
<dbReference type="HOGENOM" id="CLU_1089431_0_0_9"/>
<dbReference type="eggNOG" id="ENOG5030UG5">
    <property type="taxonomic scope" value="Bacteria"/>
</dbReference>
<dbReference type="STRING" id="697329.Rumal_0301"/>
<dbReference type="RefSeq" id="WP_013497050.1">
    <property type="nucleotide sequence ID" value="NC_014833.1"/>
</dbReference>
<evidence type="ECO:0000313" key="3">
    <source>
        <dbReference type="EMBL" id="ADU20858.1"/>
    </source>
</evidence>
<accession>E6UDN0</accession>
<evidence type="ECO:0000256" key="1">
    <source>
        <dbReference type="SAM" id="MobiDB-lite"/>
    </source>
</evidence>
<feature type="compositionally biased region" description="Basic and acidic residues" evidence="1">
    <location>
        <begin position="85"/>
        <end position="96"/>
    </location>
</feature>